<proteinExistence type="predicted"/>
<keyword evidence="3" id="KW-1185">Reference proteome</keyword>
<evidence type="ECO:0000313" key="2">
    <source>
        <dbReference type="EMBL" id="CCH72087.1"/>
    </source>
</evidence>
<dbReference type="Proteomes" id="UP000035763">
    <property type="component" value="Unassembled WGS sequence"/>
</dbReference>
<sequence length="102" mass="11440">MDHLGDAGVLARAQQRRRPSDIDRLEEATVTRKRYLCDIVEDDIDPRHCFADKRCIRDISPDELDVRGPVVGIVEIENSHAVPALMQGTHENRPEVSTASGH</sequence>
<evidence type="ECO:0000256" key="1">
    <source>
        <dbReference type="SAM" id="MobiDB-lite"/>
    </source>
</evidence>
<evidence type="ECO:0000313" key="3">
    <source>
        <dbReference type="Proteomes" id="UP000035763"/>
    </source>
</evidence>
<feature type="region of interest" description="Disordered" evidence="1">
    <location>
        <begin position="1"/>
        <end position="24"/>
    </location>
</feature>
<dbReference type="EMBL" id="CAJA01000039">
    <property type="protein sequence ID" value="CCH72087.1"/>
    <property type="molecule type" value="Genomic_DNA"/>
</dbReference>
<dbReference type="AlphaFoldDB" id="W6JTG9"/>
<accession>W6JTG9</accession>
<reference evidence="2 3" key="1">
    <citation type="journal article" date="2013" name="ISME J.">
        <title>A metabolic model for members of the genus Tetrasphaera involved in enhanced biological phosphorus removal.</title>
        <authorList>
            <person name="Kristiansen R."/>
            <person name="Nguyen H.T.T."/>
            <person name="Saunders A.M."/>
            <person name="Nielsen J.L."/>
            <person name="Wimmer R."/>
            <person name="Le V.Q."/>
            <person name="McIlroy S.J."/>
            <person name="Petrovski S."/>
            <person name="Seviour R.J."/>
            <person name="Calteau A."/>
            <person name="Nielsen K.L."/>
            <person name="Nielsen P.H."/>
        </authorList>
    </citation>
    <scope>NUCLEOTIDE SEQUENCE [LARGE SCALE GENOMIC DNA]</scope>
    <source>
        <strain evidence="2 3">Ben110</strain>
    </source>
</reference>
<organism evidence="2 3">
    <name type="scientific">Nostocoides australiense Ben110</name>
    <dbReference type="NCBI Taxonomy" id="1193182"/>
    <lineage>
        <taxon>Bacteria</taxon>
        <taxon>Bacillati</taxon>
        <taxon>Actinomycetota</taxon>
        <taxon>Actinomycetes</taxon>
        <taxon>Micrococcales</taxon>
        <taxon>Intrasporangiaceae</taxon>
        <taxon>Nostocoides</taxon>
    </lineage>
</organism>
<comment type="caution">
    <text evidence="2">The sequence shown here is derived from an EMBL/GenBank/DDBJ whole genome shotgun (WGS) entry which is preliminary data.</text>
</comment>
<gene>
    <name evidence="2" type="ORF">BN11_1330005</name>
</gene>
<name>W6JTG9_9MICO</name>
<protein>
    <submittedName>
        <fullName evidence="2">Uncharacterized protein</fullName>
    </submittedName>
</protein>